<evidence type="ECO:0000256" key="8">
    <source>
        <dbReference type="PIRSR" id="PIRSR607745-1"/>
    </source>
</evidence>
<dbReference type="PANTHER" id="PTHR16719">
    <property type="entry name" value="CYTOCHROME C OXIDASE COPPER CHAPERONE"/>
    <property type="match status" value="1"/>
</dbReference>
<gene>
    <name evidence="10" type="ORF">H4219_006162</name>
</gene>
<keyword evidence="6" id="KW-1015">Disulfide bond</keyword>
<evidence type="ECO:0000313" key="11">
    <source>
        <dbReference type="Proteomes" id="UP001150538"/>
    </source>
</evidence>
<evidence type="ECO:0000256" key="6">
    <source>
        <dbReference type="ARBA" id="ARBA00023157"/>
    </source>
</evidence>
<organism evidence="10 11">
    <name type="scientific">Mycoemilia scoparia</name>
    <dbReference type="NCBI Taxonomy" id="417184"/>
    <lineage>
        <taxon>Eukaryota</taxon>
        <taxon>Fungi</taxon>
        <taxon>Fungi incertae sedis</taxon>
        <taxon>Zoopagomycota</taxon>
        <taxon>Kickxellomycotina</taxon>
        <taxon>Kickxellomycetes</taxon>
        <taxon>Kickxellales</taxon>
        <taxon>Kickxellaceae</taxon>
        <taxon>Mycoemilia</taxon>
    </lineage>
</organism>
<dbReference type="SUPFAM" id="SSF47072">
    <property type="entry name" value="Cysteine alpha-hairpin motif"/>
    <property type="match status" value="1"/>
</dbReference>
<feature type="compositionally biased region" description="Basic and acidic residues" evidence="9">
    <location>
        <begin position="22"/>
        <end position="35"/>
    </location>
</feature>
<sequence>MGSTPSKDTTSPAAANVVSTPPRKEPLTSAEKKTNPEGLKPCCACKETRKARDTCFFDTGDEAEIKCKYLIEAHLKCMRDLGFNV</sequence>
<dbReference type="OrthoDB" id="1915887at2759"/>
<evidence type="ECO:0000313" key="10">
    <source>
        <dbReference type="EMBL" id="KAJ1910634.1"/>
    </source>
</evidence>
<dbReference type="GO" id="GO:0016531">
    <property type="term" value="F:copper chaperone activity"/>
    <property type="evidence" value="ECO:0007669"/>
    <property type="project" value="InterPro"/>
</dbReference>
<dbReference type="Gene3D" id="1.10.287.1130">
    <property type="entry name" value="CytochromE C oxidase copper chaperone"/>
    <property type="match status" value="1"/>
</dbReference>
<comment type="similarity">
    <text evidence="2">Belongs to the COX17 family.</text>
</comment>
<evidence type="ECO:0000256" key="4">
    <source>
        <dbReference type="ARBA" id="ARBA00023008"/>
    </source>
</evidence>
<accession>A0A9W7ZSQ4</accession>
<name>A0A9W7ZSQ4_9FUNG</name>
<dbReference type="GO" id="GO:0005758">
    <property type="term" value="C:mitochondrial intermembrane space"/>
    <property type="evidence" value="ECO:0007669"/>
    <property type="project" value="UniProtKB-SubCell"/>
</dbReference>
<comment type="caution">
    <text evidence="10">The sequence shown here is derived from an EMBL/GenBank/DDBJ whole genome shotgun (WGS) entry which is preliminary data.</text>
</comment>
<evidence type="ECO:0008006" key="12">
    <source>
        <dbReference type="Google" id="ProtNLM"/>
    </source>
</evidence>
<dbReference type="Proteomes" id="UP001150538">
    <property type="component" value="Unassembled WGS sequence"/>
</dbReference>
<feature type="compositionally biased region" description="Polar residues" evidence="9">
    <location>
        <begin position="1"/>
        <end position="19"/>
    </location>
</feature>
<dbReference type="GO" id="GO:0033617">
    <property type="term" value="P:mitochondrial respiratory chain complex IV assembly"/>
    <property type="evidence" value="ECO:0007669"/>
    <property type="project" value="TreeGrafter"/>
</dbReference>
<dbReference type="PROSITE" id="PS51808">
    <property type="entry name" value="CHCH"/>
    <property type="match status" value="1"/>
</dbReference>
<dbReference type="InterPro" id="IPR007745">
    <property type="entry name" value="Cyt_c_oxidase_Cu-chaperone"/>
</dbReference>
<proteinExistence type="inferred from homology"/>
<feature type="binding site" evidence="8">
    <location>
        <position position="42"/>
    </location>
    <ligand>
        <name>Cu cation</name>
        <dbReference type="ChEBI" id="CHEBI:23378"/>
    </ligand>
</feature>
<evidence type="ECO:0000256" key="5">
    <source>
        <dbReference type="ARBA" id="ARBA00023128"/>
    </source>
</evidence>
<evidence type="ECO:0000256" key="1">
    <source>
        <dbReference type="ARBA" id="ARBA00004569"/>
    </source>
</evidence>
<comment type="subcellular location">
    <subcellularLocation>
        <location evidence="1">Mitochondrion intermembrane space</location>
    </subcellularLocation>
</comment>
<dbReference type="Pfam" id="PF05051">
    <property type="entry name" value="COX17"/>
    <property type="match status" value="1"/>
</dbReference>
<evidence type="ECO:0000256" key="2">
    <source>
        <dbReference type="ARBA" id="ARBA00009241"/>
    </source>
</evidence>
<evidence type="ECO:0000256" key="7">
    <source>
        <dbReference type="ARBA" id="ARBA00023186"/>
    </source>
</evidence>
<keyword evidence="5" id="KW-0496">Mitochondrion</keyword>
<keyword evidence="11" id="KW-1185">Reference proteome</keyword>
<dbReference type="GO" id="GO:0005507">
    <property type="term" value="F:copper ion binding"/>
    <property type="evidence" value="ECO:0007669"/>
    <property type="project" value="InterPro"/>
</dbReference>
<dbReference type="PANTHER" id="PTHR16719:SF0">
    <property type="entry name" value="CYTOCHROME C OXIDASE COPPER CHAPERONE"/>
    <property type="match status" value="1"/>
</dbReference>
<dbReference type="InterPro" id="IPR009069">
    <property type="entry name" value="Cys_alpha_HP_mot_SF"/>
</dbReference>
<keyword evidence="7" id="KW-0143">Chaperone</keyword>
<dbReference type="AlphaFoldDB" id="A0A9W7ZSQ4"/>
<feature type="region of interest" description="Disordered" evidence="9">
    <location>
        <begin position="1"/>
        <end position="37"/>
    </location>
</feature>
<feature type="binding site" evidence="8">
    <location>
        <position position="43"/>
    </location>
    <ligand>
        <name>Cu cation</name>
        <dbReference type="ChEBI" id="CHEBI:23378"/>
    </ligand>
</feature>
<dbReference type="EMBL" id="JANBPU010000549">
    <property type="protein sequence ID" value="KAJ1910634.1"/>
    <property type="molecule type" value="Genomic_DNA"/>
</dbReference>
<protein>
    <recommendedName>
        <fullName evidence="12">Cytochrome c oxidase copper chaperone</fullName>
    </recommendedName>
</protein>
<evidence type="ECO:0000256" key="3">
    <source>
        <dbReference type="ARBA" id="ARBA00022723"/>
    </source>
</evidence>
<keyword evidence="3 8" id="KW-0479">Metal-binding</keyword>
<evidence type="ECO:0000256" key="9">
    <source>
        <dbReference type="SAM" id="MobiDB-lite"/>
    </source>
</evidence>
<keyword evidence="4 8" id="KW-0186">Copper</keyword>
<reference evidence="10" key="1">
    <citation type="submission" date="2022-07" db="EMBL/GenBank/DDBJ databases">
        <title>Phylogenomic reconstructions and comparative analyses of Kickxellomycotina fungi.</title>
        <authorList>
            <person name="Reynolds N.K."/>
            <person name="Stajich J.E."/>
            <person name="Barry K."/>
            <person name="Grigoriev I.V."/>
            <person name="Crous P."/>
            <person name="Smith M.E."/>
        </authorList>
    </citation>
    <scope>NUCLEOTIDE SEQUENCE</scope>
    <source>
        <strain evidence="10">NBRC 100468</strain>
    </source>
</reference>